<evidence type="ECO:0000256" key="6">
    <source>
        <dbReference type="ARBA" id="ARBA00023034"/>
    </source>
</evidence>
<comment type="caution">
    <text evidence="9">The sequence shown here is derived from an EMBL/GenBank/DDBJ whole genome shotgun (WGS) entry which is preliminary data.</text>
</comment>
<proteinExistence type="inferred from homology"/>
<dbReference type="SUPFAM" id="SSF53756">
    <property type="entry name" value="UDP-Glycosyltransferase/glycogen phosphorylase"/>
    <property type="match status" value="1"/>
</dbReference>
<keyword evidence="5 7" id="KW-0808">Transferase</keyword>
<dbReference type="InterPro" id="IPR055270">
    <property type="entry name" value="Glyco_tran_10_C"/>
</dbReference>
<evidence type="ECO:0000256" key="3">
    <source>
        <dbReference type="ARBA" id="ARBA00008919"/>
    </source>
</evidence>
<comment type="similarity">
    <text evidence="3 7">Belongs to the glycosyltransferase 10 family.</text>
</comment>
<dbReference type="EMBL" id="CAXKWB010001683">
    <property type="protein sequence ID" value="CAL4065118.1"/>
    <property type="molecule type" value="Genomic_DNA"/>
</dbReference>
<organism evidence="9 10">
    <name type="scientific">Meganyctiphanes norvegica</name>
    <name type="common">Northern krill</name>
    <name type="synonym">Thysanopoda norvegica</name>
    <dbReference type="NCBI Taxonomy" id="48144"/>
    <lineage>
        <taxon>Eukaryota</taxon>
        <taxon>Metazoa</taxon>
        <taxon>Ecdysozoa</taxon>
        <taxon>Arthropoda</taxon>
        <taxon>Crustacea</taxon>
        <taxon>Multicrustacea</taxon>
        <taxon>Malacostraca</taxon>
        <taxon>Eumalacostraca</taxon>
        <taxon>Eucarida</taxon>
        <taxon>Euphausiacea</taxon>
        <taxon>Euphausiidae</taxon>
        <taxon>Meganyctiphanes</taxon>
    </lineage>
</organism>
<dbReference type="InterPro" id="IPR001503">
    <property type="entry name" value="Glyco_trans_10"/>
</dbReference>
<keyword evidence="6 7" id="KW-0333">Golgi apparatus</keyword>
<name>A0AAV2PVS5_MEGNR</name>
<evidence type="ECO:0000256" key="5">
    <source>
        <dbReference type="ARBA" id="ARBA00022679"/>
    </source>
</evidence>
<dbReference type="GO" id="GO:0008417">
    <property type="term" value="F:fucosyltransferase activity"/>
    <property type="evidence" value="ECO:0007669"/>
    <property type="project" value="InterPro"/>
</dbReference>
<accession>A0AAV2PVS5</accession>
<dbReference type="Gene3D" id="3.40.50.11660">
    <property type="entry name" value="Glycosyl transferase family 10, C-terminal domain"/>
    <property type="match status" value="1"/>
</dbReference>
<dbReference type="AlphaFoldDB" id="A0AAV2PVS5"/>
<dbReference type="Pfam" id="PF00852">
    <property type="entry name" value="Glyco_transf_10"/>
    <property type="match status" value="1"/>
</dbReference>
<dbReference type="GO" id="GO:0032580">
    <property type="term" value="C:Golgi cisterna membrane"/>
    <property type="evidence" value="ECO:0007669"/>
    <property type="project" value="UniProtKB-SubCell"/>
</dbReference>
<evidence type="ECO:0000313" key="9">
    <source>
        <dbReference type="EMBL" id="CAL4065118.1"/>
    </source>
</evidence>
<evidence type="ECO:0000259" key="8">
    <source>
        <dbReference type="Pfam" id="PF00852"/>
    </source>
</evidence>
<dbReference type="EC" id="2.4.1.-" evidence="7"/>
<evidence type="ECO:0000256" key="4">
    <source>
        <dbReference type="ARBA" id="ARBA00022676"/>
    </source>
</evidence>
<evidence type="ECO:0000256" key="1">
    <source>
        <dbReference type="ARBA" id="ARBA00004323"/>
    </source>
</evidence>
<dbReference type="InterPro" id="IPR038577">
    <property type="entry name" value="GT10-like_C_sf"/>
</dbReference>
<protein>
    <recommendedName>
        <fullName evidence="7">Fucosyltransferase</fullName>
        <ecNumber evidence="7">2.4.1.-</ecNumber>
    </recommendedName>
</protein>
<dbReference type="Proteomes" id="UP001497623">
    <property type="component" value="Unassembled WGS sequence"/>
</dbReference>
<feature type="domain" description="Fucosyltransferase C-terminal" evidence="8">
    <location>
        <begin position="2"/>
        <end position="148"/>
    </location>
</feature>
<gene>
    <name evidence="9" type="ORF">MNOR_LOCUS4576</name>
</gene>
<keyword evidence="7" id="KW-0812">Transmembrane</keyword>
<keyword evidence="7" id="KW-0472">Membrane</keyword>
<feature type="non-terminal residue" evidence="9">
    <location>
        <position position="1"/>
    </location>
</feature>
<evidence type="ECO:0000256" key="2">
    <source>
        <dbReference type="ARBA" id="ARBA00004922"/>
    </source>
</evidence>
<sequence>RVDIYGGCGKLKCGTAQYQARRKNWKLKECTGVTRKYFFYLAFENAMCRDYVTEKFFRSLGQGVIPVVMGGADYKAIAPPYSYIDALDFPSPKHLADYLNKVASSPDLYNKYFEWKSFYRLDIGHPYAPLICGLCEKLHQHRSASHNVATQLNLTKWFEGDDCQGTWREAMKHRVEKP</sequence>
<comment type="pathway">
    <text evidence="2">Protein modification; protein glycosylation.</text>
</comment>
<reference evidence="9 10" key="1">
    <citation type="submission" date="2024-05" db="EMBL/GenBank/DDBJ databases">
        <authorList>
            <person name="Wallberg A."/>
        </authorList>
    </citation>
    <scope>NUCLEOTIDE SEQUENCE [LARGE SCALE GENOMIC DNA]</scope>
</reference>
<dbReference type="PANTHER" id="PTHR48438">
    <property type="entry name" value="ALPHA-(1,3)-FUCOSYLTRANSFERASE C-RELATED"/>
    <property type="match status" value="1"/>
</dbReference>
<evidence type="ECO:0000313" key="10">
    <source>
        <dbReference type="Proteomes" id="UP001497623"/>
    </source>
</evidence>
<comment type="subcellular location">
    <subcellularLocation>
        <location evidence="1">Golgi apparatus membrane</location>
        <topology evidence="1">Single-pass type II membrane protein</topology>
    </subcellularLocation>
    <subcellularLocation>
        <location evidence="7">Golgi apparatus</location>
        <location evidence="7">Golgi stack membrane</location>
        <topology evidence="7">Single-pass type II membrane protein</topology>
    </subcellularLocation>
</comment>
<keyword evidence="10" id="KW-1185">Reference proteome</keyword>
<dbReference type="PANTHER" id="PTHR48438:SF1">
    <property type="entry name" value="ALPHA-(1,3)-FUCOSYLTRANSFERASE C-RELATED"/>
    <property type="match status" value="1"/>
</dbReference>
<keyword evidence="4 7" id="KW-0328">Glycosyltransferase</keyword>
<dbReference type="GO" id="GO:0000139">
    <property type="term" value="C:Golgi membrane"/>
    <property type="evidence" value="ECO:0007669"/>
    <property type="project" value="UniProtKB-SubCell"/>
</dbReference>
<evidence type="ECO:0000256" key="7">
    <source>
        <dbReference type="RuleBase" id="RU003832"/>
    </source>
</evidence>